<evidence type="ECO:0000313" key="1">
    <source>
        <dbReference type="EMBL" id="GAA2989410.1"/>
    </source>
</evidence>
<protein>
    <submittedName>
        <fullName evidence="1">Uncharacterized protein</fullName>
    </submittedName>
</protein>
<evidence type="ECO:0000313" key="2">
    <source>
        <dbReference type="Proteomes" id="UP001499930"/>
    </source>
</evidence>
<dbReference type="EMBL" id="BAAAWD010000004">
    <property type="protein sequence ID" value="GAA2989410.1"/>
    <property type="molecule type" value="Genomic_DNA"/>
</dbReference>
<dbReference type="Proteomes" id="UP001499930">
    <property type="component" value="Unassembled WGS sequence"/>
</dbReference>
<comment type="caution">
    <text evidence="1">The sequence shown here is derived from an EMBL/GenBank/DDBJ whole genome shotgun (WGS) entry which is preliminary data.</text>
</comment>
<proteinExistence type="predicted"/>
<organism evidence="1 2">
    <name type="scientific">Streptosporangium longisporum</name>
    <dbReference type="NCBI Taxonomy" id="46187"/>
    <lineage>
        <taxon>Bacteria</taxon>
        <taxon>Bacillati</taxon>
        <taxon>Actinomycetota</taxon>
        <taxon>Actinomycetes</taxon>
        <taxon>Streptosporangiales</taxon>
        <taxon>Streptosporangiaceae</taxon>
        <taxon>Streptosporangium</taxon>
    </lineage>
</organism>
<dbReference type="RefSeq" id="WP_344888044.1">
    <property type="nucleotide sequence ID" value="NZ_BAAAWD010000004.1"/>
</dbReference>
<accession>A0ABN3XR55</accession>
<reference evidence="1 2" key="1">
    <citation type="journal article" date="2019" name="Int. J. Syst. Evol. Microbiol.">
        <title>The Global Catalogue of Microorganisms (GCM) 10K type strain sequencing project: providing services to taxonomists for standard genome sequencing and annotation.</title>
        <authorList>
            <consortium name="The Broad Institute Genomics Platform"/>
            <consortium name="The Broad Institute Genome Sequencing Center for Infectious Disease"/>
            <person name="Wu L."/>
            <person name="Ma J."/>
        </authorList>
    </citation>
    <scope>NUCLEOTIDE SEQUENCE [LARGE SCALE GENOMIC DNA]</scope>
    <source>
        <strain evidence="1 2">JCM 3106</strain>
    </source>
</reference>
<sequence>MFVLGVSWLVLTPLCLWNLFRGGRLVRMTSVLALVALEAATIWATDAARLPSRTPVVAASSAAVQGQASSAAPGARQAARRDVRAASCAGSVPTPQRVRPARQWDASRGVTPFWTDGTDGCATVVLRHRNRAVR</sequence>
<name>A0ABN3XR55_9ACTN</name>
<gene>
    <name evidence="1" type="ORF">GCM10017559_06750</name>
</gene>
<keyword evidence="2" id="KW-1185">Reference proteome</keyword>